<keyword evidence="2" id="KW-1185">Reference proteome</keyword>
<dbReference type="Proteomes" id="UP001500618">
    <property type="component" value="Unassembled WGS sequence"/>
</dbReference>
<comment type="caution">
    <text evidence="1">The sequence shown here is derived from an EMBL/GenBank/DDBJ whole genome shotgun (WGS) entry which is preliminary data.</text>
</comment>
<name>A0ABN2HU07_9ACTN</name>
<organism evidence="1 2">
    <name type="scientific">Fodinicola feengrottensis</name>
    <dbReference type="NCBI Taxonomy" id="435914"/>
    <lineage>
        <taxon>Bacteria</taxon>
        <taxon>Bacillati</taxon>
        <taxon>Actinomycetota</taxon>
        <taxon>Actinomycetes</taxon>
        <taxon>Mycobacteriales</taxon>
        <taxon>Fodinicola</taxon>
    </lineage>
</organism>
<sequence>MIDVQVRTEAGEILSRISKLSIGVFFQAELALYPLLGHIVPWADMVFNSSQLKVLSREVARYEADPVLNPSGESFDWLQEMCDLVAEAGHRILWFVGD</sequence>
<evidence type="ECO:0000313" key="1">
    <source>
        <dbReference type="EMBL" id="GAA1693133.1"/>
    </source>
</evidence>
<dbReference type="RefSeq" id="WP_163569249.1">
    <property type="nucleotide sequence ID" value="NZ_BAAANY010000019.1"/>
</dbReference>
<dbReference type="EMBL" id="BAAANY010000019">
    <property type="protein sequence ID" value="GAA1693133.1"/>
    <property type="molecule type" value="Genomic_DNA"/>
</dbReference>
<proteinExistence type="predicted"/>
<gene>
    <name evidence="1" type="ORF">GCM10009765_48130</name>
</gene>
<protein>
    <submittedName>
        <fullName evidence="1">Uncharacterized protein</fullName>
    </submittedName>
</protein>
<reference evidence="1 2" key="1">
    <citation type="journal article" date="2019" name="Int. J. Syst. Evol. Microbiol.">
        <title>The Global Catalogue of Microorganisms (GCM) 10K type strain sequencing project: providing services to taxonomists for standard genome sequencing and annotation.</title>
        <authorList>
            <consortium name="The Broad Institute Genomics Platform"/>
            <consortium name="The Broad Institute Genome Sequencing Center for Infectious Disease"/>
            <person name="Wu L."/>
            <person name="Ma J."/>
        </authorList>
    </citation>
    <scope>NUCLEOTIDE SEQUENCE [LARGE SCALE GENOMIC DNA]</scope>
    <source>
        <strain evidence="1 2">JCM 14718</strain>
    </source>
</reference>
<accession>A0ABN2HU07</accession>
<evidence type="ECO:0000313" key="2">
    <source>
        <dbReference type="Proteomes" id="UP001500618"/>
    </source>
</evidence>